<dbReference type="SMART" id="SM00320">
    <property type="entry name" value="WD40"/>
    <property type="match status" value="7"/>
</dbReference>
<dbReference type="Gene3D" id="3.40.50.300">
    <property type="entry name" value="P-loop containing nucleotide triphosphate hydrolases"/>
    <property type="match status" value="1"/>
</dbReference>
<dbReference type="Pfam" id="PF00400">
    <property type="entry name" value="WD40"/>
    <property type="match status" value="4"/>
</dbReference>
<dbReference type="EMBL" id="JAVFKD010000012">
    <property type="protein sequence ID" value="KAK5994039.1"/>
    <property type="molecule type" value="Genomic_DNA"/>
</dbReference>
<accession>A0ABR0SPR0</accession>
<dbReference type="Gene3D" id="2.130.10.10">
    <property type="entry name" value="YVTN repeat-like/Quinoprotein amine dehydrogenase"/>
    <property type="match status" value="3"/>
</dbReference>
<dbReference type="SUPFAM" id="SSF50978">
    <property type="entry name" value="WD40 repeat-like"/>
    <property type="match status" value="2"/>
</dbReference>
<dbReference type="Proteomes" id="UP001338125">
    <property type="component" value="Unassembled WGS sequence"/>
</dbReference>
<evidence type="ECO:0000256" key="1">
    <source>
        <dbReference type="ARBA" id="ARBA00022574"/>
    </source>
</evidence>
<feature type="domain" description="Nephrocystin 3-like N-terminal" evidence="8">
    <location>
        <begin position="354"/>
        <end position="512"/>
    </location>
</feature>
<dbReference type="InterPro" id="IPR015943">
    <property type="entry name" value="WD40/YVTN_repeat-like_dom_sf"/>
</dbReference>
<evidence type="ECO:0000256" key="4">
    <source>
        <dbReference type="ARBA" id="ARBA00038415"/>
    </source>
</evidence>
<comment type="similarity">
    <text evidence="4">Belongs to the WD repeat MDV1/CAF4 family.</text>
</comment>
<evidence type="ECO:0000256" key="5">
    <source>
        <dbReference type="ARBA" id="ARBA00039789"/>
    </source>
</evidence>
<feature type="repeat" description="WD" evidence="7">
    <location>
        <begin position="974"/>
        <end position="1015"/>
    </location>
</feature>
<dbReference type="InterPro" id="IPR029058">
    <property type="entry name" value="AB_hydrolase_fold"/>
</dbReference>
<dbReference type="PROSITE" id="PS50294">
    <property type="entry name" value="WD_REPEATS_REGION"/>
    <property type="match status" value="2"/>
</dbReference>
<dbReference type="InterPro" id="IPR056884">
    <property type="entry name" value="NPHP3-like_N"/>
</dbReference>
<dbReference type="InterPro" id="IPR027417">
    <property type="entry name" value="P-loop_NTPase"/>
</dbReference>
<dbReference type="PANTHER" id="PTHR22847">
    <property type="entry name" value="WD40 REPEAT PROTEIN"/>
    <property type="match status" value="1"/>
</dbReference>
<evidence type="ECO:0000313" key="10">
    <source>
        <dbReference type="Proteomes" id="UP001338125"/>
    </source>
</evidence>
<feature type="repeat" description="WD" evidence="7">
    <location>
        <begin position="890"/>
        <end position="931"/>
    </location>
</feature>
<feature type="repeat" description="WD" evidence="7">
    <location>
        <begin position="1118"/>
        <end position="1149"/>
    </location>
</feature>
<organism evidence="9 10">
    <name type="scientific">Cladobotryum mycophilum</name>
    <dbReference type="NCBI Taxonomy" id="491253"/>
    <lineage>
        <taxon>Eukaryota</taxon>
        <taxon>Fungi</taxon>
        <taxon>Dikarya</taxon>
        <taxon>Ascomycota</taxon>
        <taxon>Pezizomycotina</taxon>
        <taxon>Sordariomycetes</taxon>
        <taxon>Hypocreomycetidae</taxon>
        <taxon>Hypocreales</taxon>
        <taxon>Hypocreaceae</taxon>
        <taxon>Cladobotryum</taxon>
    </lineage>
</organism>
<dbReference type="PROSITE" id="PS50082">
    <property type="entry name" value="WD_REPEATS_2"/>
    <property type="match status" value="5"/>
</dbReference>
<dbReference type="SUPFAM" id="SSF53474">
    <property type="entry name" value="alpha/beta-Hydrolases"/>
    <property type="match status" value="1"/>
</dbReference>
<sequence length="1484" mass="166858">MAAWIAIATLSVILIPALVYPAFAKIRRRSHSPRSDGLQIISDPVDAKFEIVAVHGLGAHSEYTWMGDSSATSETLDSYRPGKIHLLRDLLKADFTEARILSFAYNCDWLIDAPVKTVQQIGETLHDALVQHQSNRPNIPRIFIGHSFGGIVIKMALCKPGDHTEELVDRTCGIVFLGTPHHGSSSSIAGYVVARLTEFLGSNPEMLLTLMSHQKELSDLEERFIECMKQKEDRRNKTEIISFCETKPTYMLGWLSLGIIVPRNSARGSHAARAIPIDTDHSGLNKCSGRDTQLYRELQKQLQRLRPTTKPSLSGNQRAVLEKLNGLDGAAFDSHENEHNAMCLDGTRRELLGQIAQWTDAVDYERIYWLQGMAGTGKSTIARTVARDLASVNRLAGSFFFKRGEGDRGSARRFFTTLAAQIVLLLPEIAGRVRNALEADPGIVNKSLGDQFEKLILEPITATRRNHSTPLTIVIDALDECEGDGDIKTIIYQFSRMNDKQKTTIKFFVTSRFEPPIRLGFEDIHGQYIEFPLHTIPKGEIRRDIEAFLQHRLQAIRHQHNMKPNWPSPTQFQKLLDMAIPLFIFAATACRMVEDHRRGGGAEKRLNKILQYQAQEQLDSTYLPALNQMVFSLSTRERNDAIKEFKSIVGSIMTLARPLSVESLARLLPGVDLDCVCDRLDSLHSVLDIPSNTAIPDTHDFWIDKREAHKMLASRCLQVLSSGYLKRDICGLEEPGKARDEISPATVERFLPSEVQYACLNWVYHLKEGVGEVKDNDQAHTFLGCHFLHWLEALSLMGRERESIVIIYELQSLLPHTRETKVSAFLEDAERFILYFLPIMESAPLQLYYSGLLLSPINSIIRQTFQKYAPNCVVRDSWPNLDWSPCRQTLTGHTDPVHTVAFSMDGRQILSGSSDHTIRIWNASTGACIQTLKGHAGNVHCATFAAKDQRVFSGADDYTMRIWDVETGSCLKIYEHEERLMRPIESSTDGQWIASASDNGIVKVWDANTAACIQTLETINSVTLMAFSDNEKQLISVEWNGIIKRWDVDTGVCSQTWDFYGELSNEHNLFNEGTCALSTDRRLVAFHFPDEGVKIWNMNTGTCVPMHEGDGPLKICRLAFSPDDQRVIGSDYSGIMMIWDVATGKHLETLRVGPGCIYSIAFSPDGQRIACGNRNGNVTIWNATPRGQVNVPLPPLPPIGANQIFERIEFSPDGKWVTAVLKGIEENLRTTFSTDGRWIAYSYDDTPLAIMDTHTYTHWQPLSDGEYDFGVAFSADSRRVAFKQYMDTIEVWDVLGALAFGNSKITVATNCRIKIWDVDTGTCLKTLEHGATAIHSATLSVDNQWLAASLQMPRSAWHYRVQIWNFDTGACAQIIRMPNSIYKMAFDPTTNSRLIINQDIINLRLTSNNNQVQPAEFHSKGSSRSASQSLLKLEGQWILHNDKKFVWLPSDYKRNDYRGQKSQVFGNKMVIGCGLDRVLIVELL</sequence>
<keyword evidence="10" id="KW-1185">Reference proteome</keyword>
<comment type="function">
    <text evidence="6">Involved in mitochondrial fission. Acts as an adapter protein required to form mitochondrial fission complexes. Formation of these complexes is required to promote constriction and fission of the mitochondrial compartment at a late step in mitochondrial division.</text>
</comment>
<proteinExistence type="inferred from homology"/>
<comment type="caution">
    <text evidence="9">The sequence shown here is derived from an EMBL/GenBank/DDBJ whole genome shotgun (WGS) entry which is preliminary data.</text>
</comment>
<dbReference type="SUPFAM" id="SSF52540">
    <property type="entry name" value="P-loop containing nucleoside triphosphate hydrolases"/>
    <property type="match status" value="1"/>
</dbReference>
<dbReference type="PANTHER" id="PTHR22847:SF637">
    <property type="entry name" value="WD REPEAT DOMAIN 5B"/>
    <property type="match status" value="1"/>
</dbReference>
<name>A0ABR0SPR0_9HYPO</name>
<feature type="repeat" description="WD" evidence="7">
    <location>
        <begin position="1157"/>
        <end position="1182"/>
    </location>
</feature>
<keyword evidence="2" id="KW-0677">Repeat</keyword>
<gene>
    <name evidence="9" type="ORF">PT974_07479</name>
</gene>
<dbReference type="Pfam" id="PF24883">
    <property type="entry name" value="NPHP3_N"/>
    <property type="match status" value="1"/>
</dbReference>
<evidence type="ECO:0000313" key="9">
    <source>
        <dbReference type="EMBL" id="KAK5994039.1"/>
    </source>
</evidence>
<evidence type="ECO:0000256" key="7">
    <source>
        <dbReference type="PROSITE-ProRule" id="PRU00221"/>
    </source>
</evidence>
<dbReference type="InterPro" id="IPR020472">
    <property type="entry name" value="WD40_PAC1"/>
</dbReference>
<feature type="repeat" description="WD" evidence="7">
    <location>
        <begin position="932"/>
        <end position="973"/>
    </location>
</feature>
<dbReference type="InterPro" id="IPR036322">
    <property type="entry name" value="WD40_repeat_dom_sf"/>
</dbReference>
<protein>
    <recommendedName>
        <fullName evidence="5">Mitochondrial division protein 1</fullName>
    </recommendedName>
</protein>
<evidence type="ECO:0000256" key="6">
    <source>
        <dbReference type="ARBA" id="ARBA00043913"/>
    </source>
</evidence>
<dbReference type="InterPro" id="IPR001680">
    <property type="entry name" value="WD40_rpt"/>
</dbReference>
<dbReference type="PRINTS" id="PR00320">
    <property type="entry name" value="GPROTEINBRPT"/>
</dbReference>
<keyword evidence="1 7" id="KW-0853">WD repeat</keyword>
<evidence type="ECO:0000256" key="2">
    <source>
        <dbReference type="ARBA" id="ARBA00022737"/>
    </source>
</evidence>
<keyword evidence="3" id="KW-0175">Coiled coil</keyword>
<reference evidence="9 10" key="1">
    <citation type="submission" date="2024-01" db="EMBL/GenBank/DDBJ databases">
        <title>Complete genome of Cladobotryum mycophilum ATHUM6906.</title>
        <authorList>
            <person name="Christinaki A.C."/>
            <person name="Myridakis A.I."/>
            <person name="Kouvelis V.N."/>
        </authorList>
    </citation>
    <scope>NUCLEOTIDE SEQUENCE [LARGE SCALE GENOMIC DNA]</scope>
    <source>
        <strain evidence="9 10">ATHUM6906</strain>
    </source>
</reference>
<dbReference type="PROSITE" id="PS00678">
    <property type="entry name" value="WD_REPEATS_1"/>
    <property type="match status" value="3"/>
</dbReference>
<dbReference type="Gene3D" id="3.40.50.1820">
    <property type="entry name" value="alpha/beta hydrolase"/>
    <property type="match status" value="1"/>
</dbReference>
<evidence type="ECO:0000256" key="3">
    <source>
        <dbReference type="ARBA" id="ARBA00023054"/>
    </source>
</evidence>
<evidence type="ECO:0000259" key="8">
    <source>
        <dbReference type="Pfam" id="PF24883"/>
    </source>
</evidence>
<dbReference type="InterPro" id="IPR019775">
    <property type="entry name" value="WD40_repeat_CS"/>
</dbReference>
<dbReference type="CDD" id="cd00200">
    <property type="entry name" value="WD40"/>
    <property type="match status" value="1"/>
</dbReference>